<keyword evidence="2" id="KW-1185">Reference proteome</keyword>
<evidence type="ECO:0000313" key="2">
    <source>
        <dbReference type="Proteomes" id="UP000502508"/>
    </source>
</evidence>
<gene>
    <name evidence="1" type="ORF">Pflav_010800</name>
</gene>
<evidence type="ECO:0000313" key="1">
    <source>
        <dbReference type="EMBL" id="BCB74670.1"/>
    </source>
</evidence>
<dbReference type="EMBL" id="AP022870">
    <property type="protein sequence ID" value="BCB74670.1"/>
    <property type="molecule type" value="Genomic_DNA"/>
</dbReference>
<reference evidence="1 2" key="2">
    <citation type="submission" date="2020-03" db="EMBL/GenBank/DDBJ databases">
        <authorList>
            <person name="Ichikawa N."/>
            <person name="Kimura A."/>
            <person name="Kitahashi Y."/>
            <person name="Uohara A."/>
        </authorList>
    </citation>
    <scope>NUCLEOTIDE SEQUENCE [LARGE SCALE GENOMIC DNA]</scope>
    <source>
        <strain evidence="1 2">NBRC 107702</strain>
    </source>
</reference>
<sequence length="80" mass="8542">MFPGGTPVNDRITSVINGTNRQCFLSARVQSKSGTSGSNTRTPAGTPWNFDATDIAIQAKDLVKLEGRPINNSISAIFCQ</sequence>
<accession>A0A6F8XLH6</accession>
<dbReference type="AlphaFoldDB" id="A0A6F8XLH6"/>
<organism evidence="1 2">
    <name type="scientific">Phytohabitans flavus</name>
    <dbReference type="NCBI Taxonomy" id="1076124"/>
    <lineage>
        <taxon>Bacteria</taxon>
        <taxon>Bacillati</taxon>
        <taxon>Actinomycetota</taxon>
        <taxon>Actinomycetes</taxon>
        <taxon>Micromonosporales</taxon>
        <taxon>Micromonosporaceae</taxon>
    </lineage>
</organism>
<protein>
    <submittedName>
        <fullName evidence="1">Uncharacterized protein</fullName>
    </submittedName>
</protein>
<dbReference type="Proteomes" id="UP000502508">
    <property type="component" value="Chromosome"/>
</dbReference>
<proteinExistence type="predicted"/>
<dbReference type="KEGG" id="pfla:Pflav_010800"/>
<name>A0A6F8XLH6_9ACTN</name>
<reference evidence="1 2" key="1">
    <citation type="submission" date="2020-03" db="EMBL/GenBank/DDBJ databases">
        <title>Whole genome shotgun sequence of Phytohabitans flavus NBRC 107702.</title>
        <authorList>
            <person name="Komaki H."/>
            <person name="Tamura T."/>
        </authorList>
    </citation>
    <scope>NUCLEOTIDE SEQUENCE [LARGE SCALE GENOMIC DNA]</scope>
    <source>
        <strain evidence="1 2">NBRC 107702</strain>
    </source>
</reference>